<organism evidence="4 5">
    <name type="scientific">Cyphellophora attinorum</name>
    <dbReference type="NCBI Taxonomy" id="1664694"/>
    <lineage>
        <taxon>Eukaryota</taxon>
        <taxon>Fungi</taxon>
        <taxon>Dikarya</taxon>
        <taxon>Ascomycota</taxon>
        <taxon>Pezizomycotina</taxon>
        <taxon>Eurotiomycetes</taxon>
        <taxon>Chaetothyriomycetidae</taxon>
        <taxon>Chaetothyriales</taxon>
        <taxon>Cyphellophoraceae</taxon>
        <taxon>Cyphellophora</taxon>
    </lineage>
</organism>
<evidence type="ECO:0000259" key="3">
    <source>
        <dbReference type="Pfam" id="PF26640"/>
    </source>
</evidence>
<dbReference type="STRING" id="1664694.A0A0N1H3K0"/>
<proteinExistence type="predicted"/>
<dbReference type="InterPro" id="IPR010730">
    <property type="entry name" value="HET"/>
</dbReference>
<gene>
    <name evidence="4" type="ORF">AB675_7313</name>
</gene>
<dbReference type="RefSeq" id="XP_017996200.1">
    <property type="nucleotide sequence ID" value="XM_018147671.1"/>
</dbReference>
<evidence type="ECO:0000259" key="2">
    <source>
        <dbReference type="Pfam" id="PF06985"/>
    </source>
</evidence>
<dbReference type="PANTHER" id="PTHR10622">
    <property type="entry name" value="HET DOMAIN-CONTAINING PROTEIN"/>
    <property type="match status" value="1"/>
</dbReference>
<dbReference type="GeneID" id="28739551"/>
<accession>A0A0N1H3K0</accession>
<feature type="region of interest" description="Disordered" evidence="1">
    <location>
        <begin position="548"/>
        <end position="584"/>
    </location>
</feature>
<protein>
    <submittedName>
        <fullName evidence="4">Vegetative incompatibility protein HET-E-1</fullName>
    </submittedName>
</protein>
<dbReference type="InterPro" id="IPR058525">
    <property type="entry name" value="DUF8212"/>
</dbReference>
<dbReference type="PANTHER" id="PTHR10622:SF12">
    <property type="entry name" value="HET DOMAIN-CONTAINING PROTEIN"/>
    <property type="match status" value="1"/>
</dbReference>
<evidence type="ECO:0000256" key="1">
    <source>
        <dbReference type="SAM" id="MobiDB-lite"/>
    </source>
</evidence>
<comment type="caution">
    <text evidence="4">The sequence shown here is derived from an EMBL/GenBank/DDBJ whole genome shotgun (WGS) entry which is preliminary data.</text>
</comment>
<feature type="domain" description="DUF8212" evidence="3">
    <location>
        <begin position="220"/>
        <end position="244"/>
    </location>
</feature>
<sequence length="584" mass="66539">MRLINCVSGCMEEFVGTKIPRYAILSHTWEEEEVTYFEPGSWQDWPATRKGYRKIELTYHLARERGIYYIWVDTCCIDKKSSAELSEAINSMYKWYERAEVCFVYLSDLDQGSTMADLPHCKWITRGWTLQELIAPMTVLFFNWRGDLLGSKAESTTSIFQATSIAPEILLQTQSLRSVPVAEKFAWAAHRRTLRIEDIAYSLLGIFDVNIPLLYGEEHRAFRRLQEEIIRTTPDLSIFAWRSPTIPGEQSTGGQSRYSGVLADSPAVFPREQPILRRPRFGRTELSVTSIGLKTPIQLLFGAHGMAKTPSYVLPLDCGDHQGNFYGIYLRMCGPNEFVRENPELLTEYIEKMHVIGAPGKEHFLLTELPDCDCCRAIGSPSHDFSIGRLRSHALQLSMPDSMWIFGARPEGSFDYRDQLFFVVDNPEMDLAVFSITERTREFNCMFFAVGWSNTKGDSPKCTIINRDDFKQAVDDIENVLSTRSIRLSSVLRGLLDAHSIPMASSTTISARNDVVAFTISFRSSLVEDQDLCRHPMWKIEFTVDTGPLIPNDQSPRPRKPPKWQTGRASSDRLQTSHFTTVQP</sequence>
<reference evidence="4 5" key="1">
    <citation type="submission" date="2015-06" db="EMBL/GenBank/DDBJ databases">
        <title>Draft genome of the ant-associated black yeast Phialophora attae CBS 131958.</title>
        <authorList>
            <person name="Moreno L.F."/>
            <person name="Stielow B.J."/>
            <person name="de Hoog S."/>
            <person name="Vicente V.A."/>
            <person name="Weiss V.A."/>
            <person name="de Vries M."/>
            <person name="Cruz L.M."/>
            <person name="Souza E.M."/>
        </authorList>
    </citation>
    <scope>NUCLEOTIDE SEQUENCE [LARGE SCALE GENOMIC DNA]</scope>
    <source>
        <strain evidence="4 5">CBS 131958</strain>
    </source>
</reference>
<dbReference type="AlphaFoldDB" id="A0A0N1H3K0"/>
<feature type="domain" description="Heterokaryon incompatibility" evidence="2">
    <location>
        <begin position="22"/>
        <end position="113"/>
    </location>
</feature>
<keyword evidence="5" id="KW-1185">Reference proteome</keyword>
<dbReference type="VEuPathDB" id="FungiDB:AB675_7313"/>
<dbReference type="Proteomes" id="UP000038010">
    <property type="component" value="Unassembled WGS sequence"/>
</dbReference>
<name>A0A0N1H3K0_9EURO</name>
<dbReference type="EMBL" id="LFJN01000032">
    <property type="protein sequence ID" value="KPI36237.1"/>
    <property type="molecule type" value="Genomic_DNA"/>
</dbReference>
<evidence type="ECO:0000313" key="5">
    <source>
        <dbReference type="Proteomes" id="UP000038010"/>
    </source>
</evidence>
<dbReference type="Pfam" id="PF06985">
    <property type="entry name" value="HET"/>
    <property type="match status" value="1"/>
</dbReference>
<dbReference type="OrthoDB" id="674604at2759"/>
<dbReference type="Pfam" id="PF26640">
    <property type="entry name" value="DUF8212"/>
    <property type="match status" value="1"/>
</dbReference>
<feature type="compositionally biased region" description="Polar residues" evidence="1">
    <location>
        <begin position="567"/>
        <end position="584"/>
    </location>
</feature>
<evidence type="ECO:0000313" key="4">
    <source>
        <dbReference type="EMBL" id="KPI36237.1"/>
    </source>
</evidence>